<dbReference type="Gene3D" id="3.30.200.20">
    <property type="entry name" value="Phosphorylase Kinase, domain 1"/>
    <property type="match status" value="1"/>
</dbReference>
<evidence type="ECO:0000259" key="12">
    <source>
        <dbReference type="PROSITE" id="PS50011"/>
    </source>
</evidence>
<dbReference type="Gene3D" id="1.10.510.10">
    <property type="entry name" value="Transferase(Phosphotransferase) domain 1"/>
    <property type="match status" value="1"/>
</dbReference>
<name>A0A9L0SHI6_HORSE</name>
<dbReference type="SUPFAM" id="SSF56112">
    <property type="entry name" value="Protein kinase-like (PK-like)"/>
    <property type="match status" value="1"/>
</dbReference>
<comment type="cofactor">
    <cofactor evidence="1">
        <name>Mg(2+)</name>
        <dbReference type="ChEBI" id="CHEBI:18420"/>
    </cofactor>
</comment>
<evidence type="ECO:0000256" key="5">
    <source>
        <dbReference type="ARBA" id="ARBA00022553"/>
    </source>
</evidence>
<evidence type="ECO:0000256" key="4">
    <source>
        <dbReference type="ARBA" id="ARBA00022527"/>
    </source>
</evidence>
<dbReference type="PRINTS" id="PR01773">
    <property type="entry name" value="P38MAPKINASE"/>
</dbReference>
<dbReference type="EC" id="2.7.11.24" evidence="3"/>
<dbReference type="PANTHER" id="PTHR24055">
    <property type="entry name" value="MITOGEN-ACTIVATED PROTEIN KINASE"/>
    <property type="match status" value="1"/>
</dbReference>
<dbReference type="GO" id="GO:0004707">
    <property type="term" value="F:MAP kinase activity"/>
    <property type="evidence" value="ECO:0007669"/>
    <property type="project" value="UniProtKB-EC"/>
</dbReference>
<gene>
    <name evidence="13" type="primary">MAPK13</name>
</gene>
<dbReference type="SMART" id="SM00220">
    <property type="entry name" value="S_TKc"/>
    <property type="match status" value="1"/>
</dbReference>
<evidence type="ECO:0000313" key="13">
    <source>
        <dbReference type="Ensembl" id="ENSECAP00000074383.1"/>
    </source>
</evidence>
<keyword evidence="8" id="KW-0418">Kinase</keyword>
<keyword evidence="5" id="KW-0597">Phosphoprotein</keyword>
<reference evidence="13" key="2">
    <citation type="submission" date="2025-08" db="UniProtKB">
        <authorList>
            <consortium name="Ensembl"/>
        </authorList>
    </citation>
    <scope>IDENTIFICATION</scope>
    <source>
        <strain evidence="13">Thoroughbred</strain>
    </source>
</reference>
<dbReference type="InterPro" id="IPR008352">
    <property type="entry name" value="MAPK_HOG-like"/>
</dbReference>
<feature type="domain" description="Protein kinase" evidence="12">
    <location>
        <begin position="1"/>
        <end position="307"/>
    </location>
</feature>
<keyword evidence="7" id="KW-0547">Nucleotide-binding</keyword>
<dbReference type="GO" id="GO:0005524">
    <property type="term" value="F:ATP binding"/>
    <property type="evidence" value="ECO:0007669"/>
    <property type="project" value="UniProtKB-KW"/>
</dbReference>
<sequence length="365" mass="41383">MATSPSPQPDSPSLCTASSLPVRGVPLPPLPSLQLQEGWTPASCWKWCIRTGWVVLFMAGAPGEGRRGQQGLPSPHWQPSPQVIGLLDVFTPASSLRSFHDFYLVMPFMQTDLQKIMGMEFSEDKIQYLVYQMLKGLKYIHSAGVIHRDLKPGNLAVNEDCELKILDFGLARPADAQMTGYVVTRWYRAPEVILSWMHYNQTVDIWSVGCIMAEMLTGKTLFKGKDYLDQLTQILKVTGVPGAEFVQKLKDKAAKSYIQALPQSPKKDFSQLFPRASPQAIDLLEKMLELDVDKRLTASQALTHPFFEPFRDPEEETEAQQPFDDSLEHEKLTVDEWKQHIYKEIVNFSPIARKDSRRRSGMKLQ</sequence>
<evidence type="ECO:0000256" key="2">
    <source>
        <dbReference type="ARBA" id="ARBA00008832"/>
    </source>
</evidence>
<dbReference type="AlphaFoldDB" id="A0A9L0SHI6"/>
<dbReference type="Ensembl" id="ENSECAT00000147350.1">
    <property type="protein sequence ID" value="ENSECAP00000074383.1"/>
    <property type="gene ID" value="ENSECAG00000030024.3"/>
</dbReference>
<evidence type="ECO:0000256" key="6">
    <source>
        <dbReference type="ARBA" id="ARBA00022679"/>
    </source>
</evidence>
<dbReference type="PROSITE" id="PS50011">
    <property type="entry name" value="PROTEIN_KINASE_DOM"/>
    <property type="match status" value="1"/>
</dbReference>
<keyword evidence="10" id="KW-0346">Stress response</keyword>
<evidence type="ECO:0000256" key="9">
    <source>
        <dbReference type="ARBA" id="ARBA00022840"/>
    </source>
</evidence>
<comment type="similarity">
    <text evidence="2">Belongs to the protein kinase superfamily. CMGC Ser/Thr protein kinase family. MAP kinase subfamily.</text>
</comment>
<dbReference type="Proteomes" id="UP000002281">
    <property type="component" value="Chromosome 20"/>
</dbReference>
<keyword evidence="14" id="KW-1185">Reference proteome</keyword>
<dbReference type="InterPro" id="IPR050117">
    <property type="entry name" value="MAPK"/>
</dbReference>
<dbReference type="InterPro" id="IPR011009">
    <property type="entry name" value="Kinase-like_dom_sf"/>
</dbReference>
<dbReference type="InterPro" id="IPR000719">
    <property type="entry name" value="Prot_kinase_dom"/>
</dbReference>
<dbReference type="GeneTree" id="ENSGT00940000159584"/>
<evidence type="ECO:0000313" key="14">
    <source>
        <dbReference type="Proteomes" id="UP000002281"/>
    </source>
</evidence>
<reference evidence="13 14" key="1">
    <citation type="journal article" date="2009" name="Science">
        <title>Genome sequence, comparative analysis, and population genetics of the domestic horse.</title>
        <authorList>
            <consortium name="Broad Institute Genome Sequencing Platform"/>
            <consortium name="Broad Institute Whole Genome Assembly Team"/>
            <person name="Wade C.M."/>
            <person name="Giulotto E."/>
            <person name="Sigurdsson S."/>
            <person name="Zoli M."/>
            <person name="Gnerre S."/>
            <person name="Imsland F."/>
            <person name="Lear T.L."/>
            <person name="Adelson D.L."/>
            <person name="Bailey E."/>
            <person name="Bellone R.R."/>
            <person name="Bloecker H."/>
            <person name="Distl O."/>
            <person name="Edgar R.C."/>
            <person name="Garber M."/>
            <person name="Leeb T."/>
            <person name="Mauceli E."/>
            <person name="MacLeod J.N."/>
            <person name="Penedo M.C.T."/>
            <person name="Raison J.M."/>
            <person name="Sharpe T."/>
            <person name="Vogel J."/>
            <person name="Andersson L."/>
            <person name="Antczak D.F."/>
            <person name="Biagi T."/>
            <person name="Binns M.M."/>
            <person name="Chowdhary B.P."/>
            <person name="Coleman S.J."/>
            <person name="Della Valle G."/>
            <person name="Fryc S."/>
            <person name="Guerin G."/>
            <person name="Hasegawa T."/>
            <person name="Hill E.W."/>
            <person name="Jurka J."/>
            <person name="Kiialainen A."/>
            <person name="Lindgren G."/>
            <person name="Liu J."/>
            <person name="Magnani E."/>
            <person name="Mickelson J.R."/>
            <person name="Murray J."/>
            <person name="Nergadze S.G."/>
            <person name="Onofrio R."/>
            <person name="Pedroni S."/>
            <person name="Piras M.F."/>
            <person name="Raudsepp T."/>
            <person name="Rocchi M."/>
            <person name="Roeed K.H."/>
            <person name="Ryder O.A."/>
            <person name="Searle S."/>
            <person name="Skow L."/>
            <person name="Swinburne J.E."/>
            <person name="Syvaenen A.C."/>
            <person name="Tozaki T."/>
            <person name="Valberg S.J."/>
            <person name="Vaudin M."/>
            <person name="White J.R."/>
            <person name="Zody M.C."/>
            <person name="Lander E.S."/>
            <person name="Lindblad-Toh K."/>
        </authorList>
    </citation>
    <scope>NUCLEOTIDE SEQUENCE [LARGE SCALE GENOMIC DNA]</scope>
    <source>
        <strain evidence="13 14">Thoroughbred</strain>
    </source>
</reference>
<evidence type="ECO:0000256" key="8">
    <source>
        <dbReference type="ARBA" id="ARBA00022777"/>
    </source>
</evidence>
<feature type="region of interest" description="Disordered" evidence="11">
    <location>
        <begin position="307"/>
        <end position="326"/>
    </location>
</feature>
<keyword evidence="9" id="KW-0067">ATP-binding</keyword>
<dbReference type="Pfam" id="PF00069">
    <property type="entry name" value="Pkinase"/>
    <property type="match status" value="1"/>
</dbReference>
<dbReference type="FunFam" id="1.10.510.10:FF:000170">
    <property type="entry name" value="Mitogen-activated protein kinase"/>
    <property type="match status" value="1"/>
</dbReference>
<reference evidence="13" key="3">
    <citation type="submission" date="2025-09" db="UniProtKB">
        <authorList>
            <consortium name="Ensembl"/>
        </authorList>
    </citation>
    <scope>IDENTIFICATION</scope>
    <source>
        <strain evidence="13">Thoroughbred</strain>
    </source>
</reference>
<evidence type="ECO:0000256" key="3">
    <source>
        <dbReference type="ARBA" id="ARBA00012411"/>
    </source>
</evidence>
<keyword evidence="6" id="KW-0808">Transferase</keyword>
<keyword evidence="4" id="KW-0723">Serine/threonine-protein kinase</keyword>
<evidence type="ECO:0000256" key="7">
    <source>
        <dbReference type="ARBA" id="ARBA00022741"/>
    </source>
</evidence>
<accession>A0A9L0SHI6</accession>
<evidence type="ECO:0000256" key="11">
    <source>
        <dbReference type="SAM" id="MobiDB-lite"/>
    </source>
</evidence>
<proteinExistence type="inferred from homology"/>
<organism evidence="13 14">
    <name type="scientific">Equus caballus</name>
    <name type="common">Horse</name>
    <dbReference type="NCBI Taxonomy" id="9796"/>
    <lineage>
        <taxon>Eukaryota</taxon>
        <taxon>Metazoa</taxon>
        <taxon>Chordata</taxon>
        <taxon>Craniata</taxon>
        <taxon>Vertebrata</taxon>
        <taxon>Euteleostomi</taxon>
        <taxon>Mammalia</taxon>
        <taxon>Eutheria</taxon>
        <taxon>Laurasiatheria</taxon>
        <taxon>Perissodactyla</taxon>
        <taxon>Equidae</taxon>
        <taxon>Equus</taxon>
    </lineage>
</organism>
<evidence type="ECO:0000256" key="1">
    <source>
        <dbReference type="ARBA" id="ARBA00001946"/>
    </source>
</evidence>
<evidence type="ECO:0000256" key="10">
    <source>
        <dbReference type="ARBA" id="ARBA00023016"/>
    </source>
</evidence>
<protein>
    <recommendedName>
        <fullName evidence="3">mitogen-activated protein kinase</fullName>
        <ecNumber evidence="3">2.7.11.24</ecNumber>
    </recommendedName>
</protein>